<feature type="compositionally biased region" description="Low complexity" evidence="1">
    <location>
        <begin position="222"/>
        <end position="235"/>
    </location>
</feature>
<feature type="compositionally biased region" description="Polar residues" evidence="1">
    <location>
        <begin position="251"/>
        <end position="262"/>
    </location>
</feature>
<name>A0A9P0HKT7_NEZVI</name>
<feature type="compositionally biased region" description="Basic and acidic residues" evidence="1">
    <location>
        <begin position="104"/>
        <end position="134"/>
    </location>
</feature>
<keyword evidence="3" id="KW-1185">Reference proteome</keyword>
<feature type="compositionally biased region" description="Basic and acidic residues" evidence="1">
    <location>
        <begin position="778"/>
        <end position="790"/>
    </location>
</feature>
<feature type="compositionally biased region" description="Basic and acidic residues" evidence="1">
    <location>
        <begin position="544"/>
        <end position="583"/>
    </location>
</feature>
<accession>A0A9P0HKT7</accession>
<feature type="compositionally biased region" description="Low complexity" evidence="1">
    <location>
        <begin position="527"/>
        <end position="543"/>
    </location>
</feature>
<feature type="compositionally biased region" description="Basic residues" evidence="1">
    <location>
        <begin position="442"/>
        <end position="484"/>
    </location>
</feature>
<organism evidence="2 3">
    <name type="scientific">Nezara viridula</name>
    <name type="common">Southern green stink bug</name>
    <name type="synonym">Cimex viridulus</name>
    <dbReference type="NCBI Taxonomy" id="85310"/>
    <lineage>
        <taxon>Eukaryota</taxon>
        <taxon>Metazoa</taxon>
        <taxon>Ecdysozoa</taxon>
        <taxon>Arthropoda</taxon>
        <taxon>Hexapoda</taxon>
        <taxon>Insecta</taxon>
        <taxon>Pterygota</taxon>
        <taxon>Neoptera</taxon>
        <taxon>Paraneoptera</taxon>
        <taxon>Hemiptera</taxon>
        <taxon>Heteroptera</taxon>
        <taxon>Panheteroptera</taxon>
        <taxon>Pentatomomorpha</taxon>
        <taxon>Pentatomoidea</taxon>
        <taxon>Pentatomidae</taxon>
        <taxon>Pentatominae</taxon>
        <taxon>Nezara</taxon>
    </lineage>
</organism>
<dbReference type="EMBL" id="OV725082">
    <property type="protein sequence ID" value="CAH1404473.1"/>
    <property type="molecule type" value="Genomic_DNA"/>
</dbReference>
<evidence type="ECO:0000313" key="3">
    <source>
        <dbReference type="Proteomes" id="UP001152798"/>
    </source>
</evidence>
<feature type="region of interest" description="Disordered" evidence="1">
    <location>
        <begin position="99"/>
        <end position="134"/>
    </location>
</feature>
<dbReference type="OrthoDB" id="6626886at2759"/>
<protein>
    <submittedName>
        <fullName evidence="2">Uncharacterized protein</fullName>
    </submittedName>
</protein>
<feature type="region of interest" description="Disordered" evidence="1">
    <location>
        <begin position="153"/>
        <end position="583"/>
    </location>
</feature>
<feature type="region of interest" description="Disordered" evidence="1">
    <location>
        <begin position="607"/>
        <end position="710"/>
    </location>
</feature>
<feature type="compositionally biased region" description="Basic and acidic residues" evidence="1">
    <location>
        <begin position="647"/>
        <end position="657"/>
    </location>
</feature>
<feature type="compositionally biased region" description="Basic and acidic residues" evidence="1">
    <location>
        <begin position="669"/>
        <end position="710"/>
    </location>
</feature>
<gene>
    <name evidence="2" type="ORF">NEZAVI_LOCUS12876</name>
</gene>
<feature type="compositionally biased region" description="Low complexity" evidence="1">
    <location>
        <begin position="429"/>
        <end position="440"/>
    </location>
</feature>
<reference evidence="2" key="1">
    <citation type="submission" date="2022-01" db="EMBL/GenBank/DDBJ databases">
        <authorList>
            <person name="King R."/>
        </authorList>
    </citation>
    <scope>NUCLEOTIDE SEQUENCE</scope>
</reference>
<feature type="compositionally biased region" description="Basic residues" evidence="1">
    <location>
        <begin position="266"/>
        <end position="340"/>
    </location>
</feature>
<feature type="compositionally biased region" description="Basic and acidic residues" evidence="1">
    <location>
        <begin position="162"/>
        <end position="177"/>
    </location>
</feature>
<feature type="compositionally biased region" description="Low complexity" evidence="1">
    <location>
        <begin position="798"/>
        <end position="809"/>
    </location>
</feature>
<feature type="region of interest" description="Disordered" evidence="1">
    <location>
        <begin position="736"/>
        <end position="816"/>
    </location>
</feature>
<sequence length="816" mass="93374">MVVQNVIMEEDDDLEALRLAALQTIRPRKPNRRNMAPITVHRQLDKGPFFQSEVNPNLIAIVPSIIPPPAIDSGKLTADSTSKPSEISTKILHVTNKELNQNTEKTEAKADVEKTEKVDPPHRVSDEVKKEVKKDKSEIFDLEEDVLDFETESLAGSEEDTLQLHDSDSDSLERLMEQIEEELSSPVKTTRLKPKPAAPVPPKAENKVEINKSTSENISQNKLKPSQKPESPKPSINISERLSPVRRRYSPAQNVNPAVVSQSPPRRSRSPINHKRSLTPRKRSLTPRKRSLTPRKRSITPRKRSITPRKRSITPRKRSLTPRKRSLTPRKRSLSPRRRSITPQRRSLTPRKRSLTPRKRSLTPRKRSLSPRKRSLSPRRRSITPRKRSISPRRRSPWRFSPRRRSISPRHRRSVSPRRRSPIDRRRSPSLWRRSLSPRHPQSPRRRSPTPKKRSLSPRRRSLTPKKRSLSPRKRSLSPRRRSVSPKQNSPLKRQRVRSPMAVKRGKRLSPVAGRRNWLRNKTASVSNRLNNPSKNNFNSNNKNQKDDERRKRGEVKDNKPKEKDIDLVDGKSDTDIKNGEIKPLDPKLEARRRKFETNSIVEPLNKKIRLKSESLRGSNTDGARSDENQSLRVKRKRIVLSNENNKSSEKASEGKAKPLLPKVTNNVKKTEDKKADSEEVVVKKKRKEIAEDSSKEDSNKKGVDLRAELSRRRAERLKGASIDPMARIVQSAIEGAVGKIKTKSRTSPVSETEAPVAEKKSKPKGRRVHVLPANSSKSEDKKNNAEDKNVGISMHYRSSSPVRGSGRSILRRNQV</sequence>
<feature type="compositionally biased region" description="Basic residues" evidence="1">
    <location>
        <begin position="348"/>
        <end position="420"/>
    </location>
</feature>
<feature type="compositionally biased region" description="Polar residues" evidence="1">
    <location>
        <begin position="211"/>
        <end position="221"/>
    </location>
</feature>
<evidence type="ECO:0000313" key="2">
    <source>
        <dbReference type="EMBL" id="CAH1404473.1"/>
    </source>
</evidence>
<proteinExistence type="predicted"/>
<dbReference type="Proteomes" id="UP001152798">
    <property type="component" value="Chromosome 6"/>
</dbReference>
<evidence type="ECO:0000256" key="1">
    <source>
        <dbReference type="SAM" id="MobiDB-lite"/>
    </source>
</evidence>
<dbReference type="AlphaFoldDB" id="A0A9P0HKT7"/>